<keyword evidence="2" id="KW-0813">Transport</keyword>
<gene>
    <name evidence="7" type="ORF">Cflav_PD4213</name>
</gene>
<dbReference type="PANTHER" id="PTHR42711">
    <property type="entry name" value="ABC TRANSPORTER ATP-BINDING PROTEIN"/>
    <property type="match status" value="1"/>
</dbReference>
<evidence type="ECO:0000256" key="5">
    <source>
        <dbReference type="ARBA" id="ARBA00022840"/>
    </source>
</evidence>
<evidence type="ECO:0000259" key="6">
    <source>
        <dbReference type="PROSITE" id="PS50893"/>
    </source>
</evidence>
<dbReference type="SUPFAM" id="SSF52540">
    <property type="entry name" value="P-loop containing nucleoside triphosphate hydrolases"/>
    <property type="match status" value="1"/>
</dbReference>
<dbReference type="PANTHER" id="PTHR42711:SF5">
    <property type="entry name" value="ABC TRANSPORTER ATP-BINDING PROTEIN NATA"/>
    <property type="match status" value="1"/>
</dbReference>
<dbReference type="SMART" id="SM00382">
    <property type="entry name" value="AAA"/>
    <property type="match status" value="1"/>
</dbReference>
<keyword evidence="4" id="KW-0547">Nucleotide-binding</keyword>
<dbReference type="Gene3D" id="3.40.50.300">
    <property type="entry name" value="P-loop containing nucleotide triphosphate hydrolases"/>
    <property type="match status" value="1"/>
</dbReference>
<proteinExistence type="inferred from homology"/>
<protein>
    <submittedName>
        <fullName evidence="7">ABC transporter related-protein</fullName>
    </submittedName>
</protein>
<comment type="similarity">
    <text evidence="1">Belongs to the ABC transporter superfamily.</text>
</comment>
<feature type="domain" description="ABC transporter" evidence="6">
    <location>
        <begin position="7"/>
        <end position="236"/>
    </location>
</feature>
<dbReference type="Proteomes" id="UP000003688">
    <property type="component" value="Unassembled WGS sequence"/>
</dbReference>
<dbReference type="EMBL" id="ABOX02000009">
    <property type="protein sequence ID" value="EEF61535.1"/>
    <property type="molecule type" value="Genomic_DNA"/>
</dbReference>
<dbReference type="InterPro" id="IPR003593">
    <property type="entry name" value="AAA+_ATPase"/>
</dbReference>
<keyword evidence="3" id="KW-0536">Nodulation</keyword>
<sequence>MENGFMIEVSNLTKRYAGHTAVSNISFTVGRGEIVGLLGTNGAGKSTTMRILSCYMPATAGTVRVAGYDVFTQADEVRRRIGYMPENNPLHPEMRVREYLKFRARIKGLGRRQCRERVDTVIDQCSLGDVSRKIIGHLSKGYRQRVGLADALVHEPELIILDEPTIGLDPNQIRSVRQLIKDLGRTHTVLISTHILPEVEMTCNRVLILHGGKILAADSPENLQKLMSKGSQVITEVAAPAGELRGLWDQLPEVEHFDISPVDGEFQRCALTPRDGIDIRPQVFALIKERGWSMRELTRNKFSLEDIYVRVTRPNEEEES</sequence>
<dbReference type="STRING" id="320771.Cflav_PD4213"/>
<keyword evidence="8" id="KW-1185">Reference proteome</keyword>
<comment type="caution">
    <text evidence="7">The sequence shown here is derived from an EMBL/GenBank/DDBJ whole genome shotgun (WGS) entry which is preliminary data.</text>
</comment>
<evidence type="ECO:0000313" key="7">
    <source>
        <dbReference type="EMBL" id="EEF61535.1"/>
    </source>
</evidence>
<evidence type="ECO:0000256" key="3">
    <source>
        <dbReference type="ARBA" id="ARBA00022458"/>
    </source>
</evidence>
<evidence type="ECO:0000256" key="1">
    <source>
        <dbReference type="ARBA" id="ARBA00005417"/>
    </source>
</evidence>
<keyword evidence="5" id="KW-0067">ATP-binding</keyword>
<accession>B9XF37</accession>
<dbReference type="GO" id="GO:0016887">
    <property type="term" value="F:ATP hydrolysis activity"/>
    <property type="evidence" value="ECO:0007669"/>
    <property type="project" value="InterPro"/>
</dbReference>
<name>B9XF37_PEDPL</name>
<dbReference type="InterPro" id="IPR027417">
    <property type="entry name" value="P-loop_NTPase"/>
</dbReference>
<evidence type="ECO:0000313" key="8">
    <source>
        <dbReference type="Proteomes" id="UP000003688"/>
    </source>
</evidence>
<organism evidence="7 8">
    <name type="scientific">Pedosphaera parvula (strain Ellin514)</name>
    <dbReference type="NCBI Taxonomy" id="320771"/>
    <lineage>
        <taxon>Bacteria</taxon>
        <taxon>Pseudomonadati</taxon>
        <taxon>Verrucomicrobiota</taxon>
        <taxon>Pedosphaerae</taxon>
        <taxon>Pedosphaerales</taxon>
        <taxon>Pedosphaeraceae</taxon>
        <taxon>Pedosphaera</taxon>
    </lineage>
</organism>
<evidence type="ECO:0000256" key="2">
    <source>
        <dbReference type="ARBA" id="ARBA00022448"/>
    </source>
</evidence>
<dbReference type="InterPro" id="IPR003439">
    <property type="entry name" value="ABC_transporter-like_ATP-bd"/>
</dbReference>
<dbReference type="AlphaFoldDB" id="B9XF37"/>
<dbReference type="GO" id="GO:0005524">
    <property type="term" value="F:ATP binding"/>
    <property type="evidence" value="ECO:0007669"/>
    <property type="project" value="UniProtKB-KW"/>
</dbReference>
<dbReference type="CDD" id="cd03230">
    <property type="entry name" value="ABC_DR_subfamily_A"/>
    <property type="match status" value="1"/>
</dbReference>
<dbReference type="PROSITE" id="PS50893">
    <property type="entry name" value="ABC_TRANSPORTER_2"/>
    <property type="match status" value="1"/>
</dbReference>
<dbReference type="Pfam" id="PF00005">
    <property type="entry name" value="ABC_tran"/>
    <property type="match status" value="1"/>
</dbReference>
<dbReference type="InterPro" id="IPR050763">
    <property type="entry name" value="ABC_transporter_ATP-binding"/>
</dbReference>
<evidence type="ECO:0000256" key="4">
    <source>
        <dbReference type="ARBA" id="ARBA00022741"/>
    </source>
</evidence>
<reference evidence="7 8" key="1">
    <citation type="journal article" date="2011" name="J. Bacteriol.">
        <title>Genome sequence of 'Pedosphaera parvula' Ellin514, an aerobic Verrucomicrobial isolate from pasture soil.</title>
        <authorList>
            <person name="Kant R."/>
            <person name="van Passel M.W."/>
            <person name="Sangwan P."/>
            <person name="Palva A."/>
            <person name="Lucas S."/>
            <person name="Copeland A."/>
            <person name="Lapidus A."/>
            <person name="Glavina Del Rio T."/>
            <person name="Dalin E."/>
            <person name="Tice H."/>
            <person name="Bruce D."/>
            <person name="Goodwin L."/>
            <person name="Pitluck S."/>
            <person name="Chertkov O."/>
            <person name="Larimer F.W."/>
            <person name="Land M.L."/>
            <person name="Hauser L."/>
            <person name="Brettin T.S."/>
            <person name="Detter J.C."/>
            <person name="Han S."/>
            <person name="de Vos W.M."/>
            <person name="Janssen P.H."/>
            <person name="Smidt H."/>
        </authorList>
    </citation>
    <scope>NUCLEOTIDE SEQUENCE [LARGE SCALE GENOMIC DNA]</scope>
    <source>
        <strain evidence="7 8">Ellin514</strain>
    </source>
</reference>